<sequence length="199" mass="22152">MNSESALPTKTIAVSTRTICGIEELPSLQSAGVTHVLSILDPGFPELPAFEAYGEHRRTTLHFHDIIDPLPGQIMPKLDDLEAILAFGSDIAETGRDGHLLVHCHMGVSRSTAAMITLMAQSDPDDIEDDLFARLREIRPRAWPNSVMIGFADDLLSRQGRLVEALRRHYAHQIEHEPRLVEWMGNLGRSREVQMATKG</sequence>
<protein>
    <submittedName>
        <fullName evidence="1">Protein-tyrosine-phosphatase</fullName>
    </submittedName>
</protein>
<proteinExistence type="predicted"/>
<keyword evidence="2" id="KW-1185">Reference proteome</keyword>
<dbReference type="Proteomes" id="UP001163223">
    <property type="component" value="Chromosome"/>
</dbReference>
<gene>
    <name evidence="1" type="ORF">OXU80_09025</name>
</gene>
<name>A0ACD4NUE9_9HYPH</name>
<evidence type="ECO:0000313" key="1">
    <source>
        <dbReference type="EMBL" id="WAJ30326.1"/>
    </source>
</evidence>
<organism evidence="1 2">
    <name type="scientific">Antarcticirhabdus aurantiaca</name>
    <dbReference type="NCBI Taxonomy" id="2606717"/>
    <lineage>
        <taxon>Bacteria</taxon>
        <taxon>Pseudomonadati</taxon>
        <taxon>Pseudomonadota</taxon>
        <taxon>Alphaproteobacteria</taxon>
        <taxon>Hyphomicrobiales</taxon>
        <taxon>Aurantimonadaceae</taxon>
        <taxon>Antarcticirhabdus</taxon>
    </lineage>
</organism>
<dbReference type="EMBL" id="CP113520">
    <property type="protein sequence ID" value="WAJ30326.1"/>
    <property type="molecule type" value="Genomic_DNA"/>
</dbReference>
<reference evidence="1" key="1">
    <citation type="submission" date="2022-11" db="EMBL/GenBank/DDBJ databases">
        <title>beta-Carotene-producing bacterium, Jeongeuplla avenae sp. nov., alleviates the salt stress of Arabidopsis seedlings.</title>
        <authorList>
            <person name="Jiang L."/>
            <person name="Lee J."/>
        </authorList>
    </citation>
    <scope>NUCLEOTIDE SEQUENCE</scope>
    <source>
        <strain evidence="1">DY_R2A_6</strain>
    </source>
</reference>
<accession>A0ACD4NUE9</accession>
<evidence type="ECO:0000313" key="2">
    <source>
        <dbReference type="Proteomes" id="UP001163223"/>
    </source>
</evidence>